<dbReference type="Pfam" id="PF03690">
    <property type="entry name" value="MYG1_exonuc"/>
    <property type="match status" value="2"/>
</dbReference>
<protein>
    <recommendedName>
        <fullName evidence="3">Metal-dependent protein hydrolase</fullName>
    </recommendedName>
</protein>
<evidence type="ECO:0000256" key="1">
    <source>
        <dbReference type="ARBA" id="ARBA00010105"/>
    </source>
</evidence>
<dbReference type="InterPro" id="IPR003226">
    <property type="entry name" value="MYG1_exonuclease"/>
</dbReference>
<dbReference type="STRING" id="71139.A0A059CHC8"/>
<reference evidence="2" key="1">
    <citation type="submission" date="2013-07" db="EMBL/GenBank/DDBJ databases">
        <title>The genome of Eucalyptus grandis.</title>
        <authorList>
            <person name="Schmutz J."/>
            <person name="Hayes R."/>
            <person name="Myburg A."/>
            <person name="Tuskan G."/>
            <person name="Grattapaglia D."/>
            <person name="Rokhsar D.S."/>
        </authorList>
    </citation>
    <scope>NUCLEOTIDE SEQUENCE</scope>
    <source>
        <tissue evidence="2">Leaf extractions</tissue>
    </source>
</reference>
<evidence type="ECO:0000313" key="2">
    <source>
        <dbReference type="EMBL" id="KCW77330.1"/>
    </source>
</evidence>
<dbReference type="AlphaFoldDB" id="A0A059CHC8"/>
<dbReference type="Gramene" id="KCW77330">
    <property type="protein sequence ID" value="KCW77330"/>
    <property type="gene ID" value="EUGRSUZ_D01691"/>
</dbReference>
<dbReference type="PANTHER" id="PTHR11215:SF1">
    <property type="entry name" value="MYG1 EXONUCLEASE"/>
    <property type="match status" value="1"/>
</dbReference>
<accession>A0A059CHC8</accession>
<dbReference type="InParanoid" id="A0A059CHC8"/>
<dbReference type="eggNOG" id="KOG2948">
    <property type="taxonomic scope" value="Eukaryota"/>
</dbReference>
<dbReference type="GO" id="GO:0005634">
    <property type="term" value="C:nucleus"/>
    <property type="evidence" value="ECO:0000318"/>
    <property type="project" value="GO_Central"/>
</dbReference>
<comment type="similarity">
    <text evidence="1">Belongs to the MYG1 family.</text>
</comment>
<dbReference type="GO" id="GO:0005737">
    <property type="term" value="C:cytoplasm"/>
    <property type="evidence" value="ECO:0000318"/>
    <property type="project" value="GO_Central"/>
</dbReference>
<gene>
    <name evidence="2" type="ORF">EUGRSUZ_D01691</name>
</gene>
<dbReference type="OMA" id="MICLTTK"/>
<proteinExistence type="inferred from homology"/>
<dbReference type="PANTHER" id="PTHR11215">
    <property type="entry name" value="METAL DEPENDENT HYDROLASE - RELATED"/>
    <property type="match status" value="1"/>
</dbReference>
<name>A0A059CHC8_EUCGR</name>
<evidence type="ECO:0008006" key="3">
    <source>
        <dbReference type="Google" id="ProtNLM"/>
    </source>
</evidence>
<organism evidence="2">
    <name type="scientific">Eucalyptus grandis</name>
    <name type="common">Flooded gum</name>
    <dbReference type="NCBI Taxonomy" id="71139"/>
    <lineage>
        <taxon>Eukaryota</taxon>
        <taxon>Viridiplantae</taxon>
        <taxon>Streptophyta</taxon>
        <taxon>Embryophyta</taxon>
        <taxon>Tracheophyta</taxon>
        <taxon>Spermatophyta</taxon>
        <taxon>Magnoliopsida</taxon>
        <taxon>eudicotyledons</taxon>
        <taxon>Gunneridae</taxon>
        <taxon>Pentapetalae</taxon>
        <taxon>rosids</taxon>
        <taxon>malvids</taxon>
        <taxon>Myrtales</taxon>
        <taxon>Myrtaceae</taxon>
        <taxon>Myrtoideae</taxon>
        <taxon>Eucalypteae</taxon>
        <taxon>Eucalyptus</taxon>
    </lineage>
</organism>
<dbReference type="EMBL" id="KK198756">
    <property type="protein sequence ID" value="KCW77330.1"/>
    <property type="molecule type" value="Genomic_DNA"/>
</dbReference>
<sequence length="321" mass="36348">MLHVPLQLWCGSLTELIHSLPPTRVGTHNGSFHCDEALGCFMIRLTNKFSNADIIRTRDLQVLEGLDAVLDVGGVYDPSRDRYDHHQKGFEEVFGHGFSTKLSSAGLVYKHFGKEIIAKELRVDENHPDVHRLYLAVYKSFVEAIDAIDNGISQYDTDQPPRYVDHTHLSARVAKLNPDWIDPDQSSENENEAFQRAMSLAGGEFLDSVRYHAMSWYRRSMYGWRLHLFELEEEMKIESSIKYALYQDNQSKDWLVQAVGVTPNSFESRKALPAPWRGLTDDKLSEESGIPGCKFCHASGFLGVNHTYEGALAMARAGLKL</sequence>